<comment type="similarity">
    <text evidence="2">Belongs to the WD repeat SWD2 family.</text>
</comment>
<dbReference type="Pfam" id="PF00400">
    <property type="entry name" value="WD40"/>
    <property type="match status" value="2"/>
</dbReference>
<dbReference type="GO" id="GO:0016070">
    <property type="term" value="P:RNA metabolic process"/>
    <property type="evidence" value="ECO:0007669"/>
    <property type="project" value="UniProtKB-ARBA"/>
</dbReference>
<name>A0AAN6YF02_9PEZI</name>
<dbReference type="Gene3D" id="2.130.10.10">
    <property type="entry name" value="YVTN repeat-like/Quinoprotein amine dehydrogenase"/>
    <property type="match status" value="2"/>
</dbReference>
<dbReference type="GO" id="GO:0048188">
    <property type="term" value="C:Set1C/COMPASS complex"/>
    <property type="evidence" value="ECO:0007669"/>
    <property type="project" value="TreeGrafter"/>
</dbReference>
<evidence type="ECO:0000256" key="2">
    <source>
        <dbReference type="ARBA" id="ARBA00005616"/>
    </source>
</evidence>
<dbReference type="PROSITE" id="PS50082">
    <property type="entry name" value="WD_REPEATS_2"/>
    <property type="match status" value="1"/>
</dbReference>
<feature type="repeat" description="WD" evidence="6">
    <location>
        <begin position="136"/>
        <end position="177"/>
    </location>
</feature>
<comment type="caution">
    <text evidence="7">The sequence shown here is derived from an EMBL/GenBank/DDBJ whole genome shotgun (WGS) entry which is preliminary data.</text>
</comment>
<comment type="subcellular location">
    <subcellularLocation>
        <location evidence="1">Nucleus</location>
    </subcellularLocation>
</comment>
<evidence type="ECO:0000256" key="4">
    <source>
        <dbReference type="ARBA" id="ARBA00022737"/>
    </source>
</evidence>
<protein>
    <submittedName>
        <fullName evidence="7">WD40-repeat-containing domain protein</fullName>
    </submittedName>
</protein>
<dbReference type="PANTHER" id="PTHR19861">
    <property type="entry name" value="WD40 REPEAT PROTEIN SWD2"/>
    <property type="match status" value="1"/>
</dbReference>
<keyword evidence="5" id="KW-0539">Nucleus</keyword>
<dbReference type="EMBL" id="MU858060">
    <property type="protein sequence ID" value="KAK4217376.1"/>
    <property type="molecule type" value="Genomic_DNA"/>
</dbReference>
<keyword evidence="8" id="KW-1185">Reference proteome</keyword>
<evidence type="ECO:0000313" key="8">
    <source>
        <dbReference type="Proteomes" id="UP001301769"/>
    </source>
</evidence>
<evidence type="ECO:0000256" key="3">
    <source>
        <dbReference type="ARBA" id="ARBA00022574"/>
    </source>
</evidence>
<dbReference type="SUPFAM" id="SSF50978">
    <property type="entry name" value="WD40 repeat-like"/>
    <property type="match status" value="1"/>
</dbReference>
<sequence>MASTPMDIDETNSSSGAPALNITRTLTSKVSSVISTFRPTKHFLRDGAKGSRLVPSVLSIDFDDPGELCMTSESDETIQIYNVKEGQHVKSLLSKKYGVKLAKFTHASSSIIYASTKQNDAIRYLATHDNSFIRYFEGHEKSVTALAVHPSNDNFISCSLDGTVRLWNIGTKQWTTKVNVPFPRLAAWDPSGMVFAVACPKTSHVLFFDYRNIEKGPISVCDVLKKCGGALMPRQQFAFSGGNSLQFSNDGKHLLLGSRYQGHFLLDALDGSIKVYLKTPPGSMSGRTAPGESEAGKLESSGDCCFSPDGRYVLGGSNKGLLVWDTLATPGTDKTLEPTLVLEDKRAAEVVSFNPRFNMIATADEELLFWLPDSNL</sequence>
<evidence type="ECO:0000256" key="5">
    <source>
        <dbReference type="ARBA" id="ARBA00023242"/>
    </source>
</evidence>
<dbReference type="InterPro" id="IPR036322">
    <property type="entry name" value="WD40_repeat_dom_sf"/>
</dbReference>
<keyword evidence="4" id="KW-0677">Repeat</keyword>
<dbReference type="PROSITE" id="PS50294">
    <property type="entry name" value="WD_REPEATS_REGION"/>
    <property type="match status" value="1"/>
</dbReference>
<dbReference type="InterPro" id="IPR037867">
    <property type="entry name" value="Swd2/WDR82"/>
</dbReference>
<dbReference type="PANTHER" id="PTHR19861:SF0">
    <property type="entry name" value="WD REPEAT-CONTAINING PROTEIN 82"/>
    <property type="match status" value="1"/>
</dbReference>
<evidence type="ECO:0000313" key="7">
    <source>
        <dbReference type="EMBL" id="KAK4217376.1"/>
    </source>
</evidence>
<reference evidence="7" key="1">
    <citation type="journal article" date="2023" name="Mol. Phylogenet. Evol.">
        <title>Genome-scale phylogeny and comparative genomics of the fungal order Sordariales.</title>
        <authorList>
            <person name="Hensen N."/>
            <person name="Bonometti L."/>
            <person name="Westerberg I."/>
            <person name="Brannstrom I.O."/>
            <person name="Guillou S."/>
            <person name="Cros-Aarteil S."/>
            <person name="Calhoun S."/>
            <person name="Haridas S."/>
            <person name="Kuo A."/>
            <person name="Mondo S."/>
            <person name="Pangilinan J."/>
            <person name="Riley R."/>
            <person name="LaButti K."/>
            <person name="Andreopoulos B."/>
            <person name="Lipzen A."/>
            <person name="Chen C."/>
            <person name="Yan M."/>
            <person name="Daum C."/>
            <person name="Ng V."/>
            <person name="Clum A."/>
            <person name="Steindorff A."/>
            <person name="Ohm R.A."/>
            <person name="Martin F."/>
            <person name="Silar P."/>
            <person name="Natvig D.O."/>
            <person name="Lalanne C."/>
            <person name="Gautier V."/>
            <person name="Ament-Velasquez S.L."/>
            <person name="Kruys A."/>
            <person name="Hutchinson M.I."/>
            <person name="Powell A.J."/>
            <person name="Barry K."/>
            <person name="Miller A.N."/>
            <person name="Grigoriev I.V."/>
            <person name="Debuchy R."/>
            <person name="Gladieux P."/>
            <person name="Hiltunen Thoren M."/>
            <person name="Johannesson H."/>
        </authorList>
    </citation>
    <scope>NUCLEOTIDE SEQUENCE</scope>
    <source>
        <strain evidence="7">PSN293</strain>
    </source>
</reference>
<organism evidence="7 8">
    <name type="scientific">Rhypophila decipiens</name>
    <dbReference type="NCBI Taxonomy" id="261697"/>
    <lineage>
        <taxon>Eukaryota</taxon>
        <taxon>Fungi</taxon>
        <taxon>Dikarya</taxon>
        <taxon>Ascomycota</taxon>
        <taxon>Pezizomycotina</taxon>
        <taxon>Sordariomycetes</taxon>
        <taxon>Sordariomycetidae</taxon>
        <taxon>Sordariales</taxon>
        <taxon>Naviculisporaceae</taxon>
        <taxon>Rhypophila</taxon>
    </lineage>
</organism>
<dbReference type="Proteomes" id="UP001301769">
    <property type="component" value="Unassembled WGS sequence"/>
</dbReference>
<dbReference type="InterPro" id="IPR015943">
    <property type="entry name" value="WD40/YVTN_repeat-like_dom_sf"/>
</dbReference>
<dbReference type="SMART" id="SM00320">
    <property type="entry name" value="WD40"/>
    <property type="match status" value="3"/>
</dbReference>
<keyword evidence="3 6" id="KW-0853">WD repeat</keyword>
<accession>A0AAN6YF02</accession>
<dbReference type="AlphaFoldDB" id="A0AAN6YF02"/>
<dbReference type="GO" id="GO:0003682">
    <property type="term" value="F:chromatin binding"/>
    <property type="evidence" value="ECO:0007669"/>
    <property type="project" value="TreeGrafter"/>
</dbReference>
<evidence type="ECO:0000256" key="1">
    <source>
        <dbReference type="ARBA" id="ARBA00004123"/>
    </source>
</evidence>
<reference evidence="7" key="2">
    <citation type="submission" date="2023-05" db="EMBL/GenBank/DDBJ databases">
        <authorList>
            <consortium name="Lawrence Berkeley National Laboratory"/>
            <person name="Steindorff A."/>
            <person name="Hensen N."/>
            <person name="Bonometti L."/>
            <person name="Westerberg I."/>
            <person name="Brannstrom I.O."/>
            <person name="Guillou S."/>
            <person name="Cros-Aarteil S."/>
            <person name="Calhoun S."/>
            <person name="Haridas S."/>
            <person name="Kuo A."/>
            <person name="Mondo S."/>
            <person name="Pangilinan J."/>
            <person name="Riley R."/>
            <person name="Labutti K."/>
            <person name="Andreopoulos B."/>
            <person name="Lipzen A."/>
            <person name="Chen C."/>
            <person name="Yanf M."/>
            <person name="Daum C."/>
            <person name="Ng V."/>
            <person name="Clum A."/>
            <person name="Ohm R."/>
            <person name="Martin F."/>
            <person name="Silar P."/>
            <person name="Natvig D."/>
            <person name="Lalanne C."/>
            <person name="Gautier V."/>
            <person name="Ament-Velasquez S.L."/>
            <person name="Kruys A."/>
            <person name="Hutchinson M.I."/>
            <person name="Powell A.J."/>
            <person name="Barry K."/>
            <person name="Miller A.N."/>
            <person name="Grigoriev I.V."/>
            <person name="Debuchy R."/>
            <person name="Gladieux P."/>
            <person name="Thoren M.H."/>
            <person name="Johannesson H."/>
        </authorList>
    </citation>
    <scope>NUCLEOTIDE SEQUENCE</scope>
    <source>
        <strain evidence="7">PSN293</strain>
    </source>
</reference>
<evidence type="ECO:0000256" key="6">
    <source>
        <dbReference type="PROSITE-ProRule" id="PRU00221"/>
    </source>
</evidence>
<dbReference type="InterPro" id="IPR001680">
    <property type="entry name" value="WD40_rpt"/>
</dbReference>
<gene>
    <name evidence="7" type="ORF">QBC37DRAFT_414979</name>
</gene>
<proteinExistence type="inferred from homology"/>